<evidence type="ECO:0000313" key="3">
    <source>
        <dbReference type="Proteomes" id="UP000054988"/>
    </source>
</evidence>
<gene>
    <name evidence="2" type="ORF">WG66_8387</name>
</gene>
<name>A0A0W0FRX7_MONRR</name>
<dbReference type="NCBIfam" id="NF041278">
    <property type="entry name" value="CmcJ_NvfI_EfuI"/>
    <property type="match status" value="1"/>
</dbReference>
<reference evidence="2 3" key="1">
    <citation type="submission" date="2015-12" db="EMBL/GenBank/DDBJ databases">
        <title>Draft genome sequence of Moniliophthora roreri, the causal agent of frosty pod rot of cacao.</title>
        <authorList>
            <person name="Aime M.C."/>
            <person name="Diaz-Valderrama J.R."/>
            <person name="Kijpornyongpan T."/>
            <person name="Phillips-Mora W."/>
        </authorList>
    </citation>
    <scope>NUCLEOTIDE SEQUENCE [LARGE SCALE GENOMIC DNA]</scope>
    <source>
        <strain evidence="2 3">MCA 2952</strain>
    </source>
</reference>
<evidence type="ECO:0000256" key="1">
    <source>
        <dbReference type="ARBA" id="ARBA00023604"/>
    </source>
</evidence>
<dbReference type="AlphaFoldDB" id="A0A0W0FRX7"/>
<dbReference type="EMBL" id="LATX01001708">
    <property type="protein sequence ID" value="KTB39129.1"/>
    <property type="molecule type" value="Genomic_DNA"/>
</dbReference>
<evidence type="ECO:0000313" key="2">
    <source>
        <dbReference type="EMBL" id="KTB39129.1"/>
    </source>
</evidence>
<dbReference type="Proteomes" id="UP000054988">
    <property type="component" value="Unassembled WGS sequence"/>
</dbReference>
<evidence type="ECO:0008006" key="4">
    <source>
        <dbReference type="Google" id="ProtNLM"/>
    </source>
</evidence>
<comment type="caution">
    <text evidence="2">The sequence shown here is derived from an EMBL/GenBank/DDBJ whole genome shotgun (WGS) entry which is preliminary data.</text>
</comment>
<protein>
    <recommendedName>
        <fullName evidence="4">7alpha-cephem-methoxylase p8 chain related protein</fullName>
    </recommendedName>
</protein>
<comment type="similarity">
    <text evidence="1">Belongs to the asaB hydroxylase/desaturase family.</text>
</comment>
<accession>A0A0W0FRX7</accession>
<dbReference type="GO" id="GO:0016491">
    <property type="term" value="F:oxidoreductase activity"/>
    <property type="evidence" value="ECO:0007669"/>
    <property type="project" value="InterPro"/>
</dbReference>
<dbReference type="PANTHER" id="PTHR34598">
    <property type="entry name" value="BLL6449 PROTEIN"/>
    <property type="match status" value="1"/>
</dbReference>
<dbReference type="InterPro" id="IPR044053">
    <property type="entry name" value="AsaB-like"/>
</dbReference>
<proteinExistence type="inferred from homology"/>
<organism evidence="2 3">
    <name type="scientific">Moniliophthora roreri</name>
    <name type="common">Frosty pod rot fungus</name>
    <name type="synonym">Monilia roreri</name>
    <dbReference type="NCBI Taxonomy" id="221103"/>
    <lineage>
        <taxon>Eukaryota</taxon>
        <taxon>Fungi</taxon>
        <taxon>Dikarya</taxon>
        <taxon>Basidiomycota</taxon>
        <taxon>Agaricomycotina</taxon>
        <taxon>Agaricomycetes</taxon>
        <taxon>Agaricomycetidae</taxon>
        <taxon>Agaricales</taxon>
        <taxon>Marasmiineae</taxon>
        <taxon>Marasmiaceae</taxon>
        <taxon>Moniliophthora</taxon>
    </lineage>
</organism>
<dbReference type="PANTHER" id="PTHR34598:SF3">
    <property type="entry name" value="OXIDOREDUCTASE AN1597"/>
    <property type="match status" value="1"/>
</dbReference>
<dbReference type="eggNOG" id="ENOG502RZMU">
    <property type="taxonomic scope" value="Eukaryota"/>
</dbReference>
<sequence>MSSVPGSLLYFSLPADGSRPYTKINQNADGSRNNWTPEEHVVNIENVRGNESAYSLDKTGFQFFTEPAKHTSFSNDAEIEKEYYPESAELIKKLTGASKVVLFDHTIRRRRPGQLDDSVDKRQPVAQVHVDQTTESAATRVRRHLPEEEAKERLQRRFQIINLWRPISHPAHDWPLALCDYSTVDRNKDLVPVALIYPDREGETYGVKFSPNHRWKYKKGMSPEEIVLIKCFDSIQDGSVAVLTPHTAFQDPATPEGTPFRESIELRALVFYD</sequence>